<proteinExistence type="predicted"/>
<dbReference type="Proteomes" id="UP000346198">
    <property type="component" value="Unassembled WGS sequence"/>
</dbReference>
<protein>
    <recommendedName>
        <fullName evidence="3">3-keto-disaccharide hydrolase domain-containing protein</fullName>
    </recommendedName>
</protein>
<evidence type="ECO:0000313" key="2">
    <source>
        <dbReference type="Proteomes" id="UP000346198"/>
    </source>
</evidence>
<sequence length="75" mass="8199">MEVIFRAPRFDAAGNKTETARFESVRVNGQLVQENISVIGPTRSNPMDGEVARGPIVVQGDHGPVAIRRFVVKPL</sequence>
<reference evidence="1 2" key="1">
    <citation type="submission" date="2019-04" db="EMBL/GenBank/DDBJ databases">
        <authorList>
            <person name="Van Vliet M D."/>
        </authorList>
    </citation>
    <scope>NUCLEOTIDE SEQUENCE [LARGE SCALE GENOMIC DNA]</scope>
    <source>
        <strain evidence="1 2">F21</strain>
    </source>
</reference>
<evidence type="ECO:0000313" key="1">
    <source>
        <dbReference type="EMBL" id="VGO20432.1"/>
    </source>
</evidence>
<organism evidence="1 2">
    <name type="scientific">Pontiella sulfatireligans</name>
    <dbReference type="NCBI Taxonomy" id="2750658"/>
    <lineage>
        <taxon>Bacteria</taxon>
        <taxon>Pseudomonadati</taxon>
        <taxon>Kiritimatiellota</taxon>
        <taxon>Kiritimatiellia</taxon>
        <taxon>Kiritimatiellales</taxon>
        <taxon>Pontiellaceae</taxon>
        <taxon>Pontiella</taxon>
    </lineage>
</organism>
<accession>A0A6C2UJM6</accession>
<name>A0A6C2UJM6_9BACT</name>
<keyword evidence="2" id="KW-1185">Reference proteome</keyword>
<evidence type="ECO:0008006" key="3">
    <source>
        <dbReference type="Google" id="ProtNLM"/>
    </source>
</evidence>
<dbReference type="EMBL" id="CAAHFH010000001">
    <property type="protein sequence ID" value="VGO20432.1"/>
    <property type="molecule type" value="Genomic_DNA"/>
</dbReference>
<dbReference type="AlphaFoldDB" id="A0A6C2UJM6"/>
<gene>
    <name evidence="1" type="ORF">SCARR_02495</name>
</gene>
<dbReference type="Gene3D" id="2.60.120.560">
    <property type="entry name" value="Exo-inulinase, domain 1"/>
    <property type="match status" value="1"/>
</dbReference>